<reference evidence="1 2" key="1">
    <citation type="journal article" date="2015" name="Nature">
        <title>rRNA introns, odd ribosomes, and small enigmatic genomes across a large radiation of phyla.</title>
        <authorList>
            <person name="Brown C.T."/>
            <person name="Hug L.A."/>
            <person name="Thomas B.C."/>
            <person name="Sharon I."/>
            <person name="Castelle C.J."/>
            <person name="Singh A."/>
            <person name="Wilkins M.J."/>
            <person name="Williams K.H."/>
            <person name="Banfield J.F."/>
        </authorList>
    </citation>
    <scope>NUCLEOTIDE SEQUENCE [LARGE SCALE GENOMIC DNA]</scope>
</reference>
<evidence type="ECO:0000313" key="2">
    <source>
        <dbReference type="Proteomes" id="UP000034816"/>
    </source>
</evidence>
<evidence type="ECO:0000313" key="1">
    <source>
        <dbReference type="EMBL" id="KKP74571.1"/>
    </source>
</evidence>
<accession>A0A0G0CEQ1</accession>
<protein>
    <submittedName>
        <fullName evidence="1">Uncharacterized protein</fullName>
    </submittedName>
</protein>
<sequence length="64" mass="7247">MKITKYKKKTVISLGNRKIVLEQQNEDWKVTSIHSNEVVKELIVSDKSLSALLEAYKTAKGEGK</sequence>
<dbReference type="Proteomes" id="UP000034816">
    <property type="component" value="Unassembled WGS sequence"/>
</dbReference>
<dbReference type="EMBL" id="LBQH01000038">
    <property type="protein sequence ID" value="KKP74571.1"/>
    <property type="molecule type" value="Genomic_DNA"/>
</dbReference>
<dbReference type="AlphaFoldDB" id="A0A0G0CEQ1"/>
<gene>
    <name evidence="1" type="ORF">UR73_C0038G0004</name>
</gene>
<proteinExistence type="predicted"/>
<comment type="caution">
    <text evidence="1">The sequence shown here is derived from an EMBL/GenBank/DDBJ whole genome shotgun (WGS) entry which is preliminary data.</text>
</comment>
<name>A0A0G0CEQ1_9BACT</name>
<organism evidence="1 2">
    <name type="scientific">candidate division WS6 bacterium GW2011_GWF1_35_23</name>
    <dbReference type="NCBI Taxonomy" id="1619097"/>
    <lineage>
        <taxon>Bacteria</taxon>
        <taxon>Candidatus Dojkabacteria</taxon>
    </lineage>
</organism>